<dbReference type="SUPFAM" id="SSF54928">
    <property type="entry name" value="RNA-binding domain, RBD"/>
    <property type="match status" value="1"/>
</dbReference>
<keyword evidence="8" id="KW-1185">Reference proteome</keyword>
<dbReference type="GeneID" id="14887550"/>
<proteinExistence type="predicted"/>
<dbReference type="CDD" id="cd00590">
    <property type="entry name" value="RRM_SF"/>
    <property type="match status" value="2"/>
</dbReference>
<feature type="region of interest" description="Disordered" evidence="4">
    <location>
        <begin position="182"/>
        <end position="205"/>
    </location>
</feature>
<dbReference type="InterPro" id="IPR036875">
    <property type="entry name" value="Znf_CCHC_sf"/>
</dbReference>
<sequence length="230" mass="26134">MKYCAIQISNIPKDTTDETLASFMSECKPSSARLLRLSHDQFFNKGSVEAPTPEVAAKIIEELDGKSFKGWVISVKYDKTDDKNKTLLFIGNVPETFTHEKFSKLFEPYNPVSLSFEEKHVGDLRGIAYAVYHTRELAENAVAKLNGKELGSQVVKVEISNTAVARTNIRFLHEAEEQKLQEKEAKKSRITKEREQKAKEEKKKAEQKCFICGEAGHMKYHCPYVVSVKK</sequence>
<dbReference type="SUPFAM" id="SSF57756">
    <property type="entry name" value="Retrovirus zinc finger-like domains"/>
    <property type="match status" value="1"/>
</dbReference>
<dbReference type="GO" id="GO:0005634">
    <property type="term" value="C:nucleus"/>
    <property type="evidence" value="ECO:0007669"/>
    <property type="project" value="TreeGrafter"/>
</dbReference>
<keyword evidence="2" id="KW-0479">Metal-binding</keyword>
<dbReference type="Gene3D" id="3.30.70.330">
    <property type="match status" value="2"/>
</dbReference>
<keyword evidence="1 3" id="KW-0694">RNA-binding</keyword>
<dbReference type="PROSITE" id="PS50158">
    <property type="entry name" value="ZF_CCHC"/>
    <property type="match status" value="1"/>
</dbReference>
<evidence type="ECO:0000313" key="8">
    <source>
        <dbReference type="Proteomes" id="UP000014680"/>
    </source>
</evidence>
<dbReference type="InterPro" id="IPR012677">
    <property type="entry name" value="Nucleotide-bd_a/b_plait_sf"/>
</dbReference>
<gene>
    <name evidence="7" type="ORF">EIN_335390</name>
</gene>
<protein>
    <submittedName>
        <fullName evidence="7">RNA-binding protein, putative</fullName>
    </submittedName>
</protein>
<dbReference type="GO" id="GO:0003729">
    <property type="term" value="F:mRNA binding"/>
    <property type="evidence" value="ECO:0007669"/>
    <property type="project" value="TreeGrafter"/>
</dbReference>
<evidence type="ECO:0000259" key="5">
    <source>
        <dbReference type="PROSITE" id="PS50102"/>
    </source>
</evidence>
<dbReference type="EMBL" id="KB206750">
    <property type="protein sequence ID" value="ELP88557.1"/>
    <property type="molecule type" value="Genomic_DNA"/>
</dbReference>
<dbReference type="KEGG" id="eiv:EIN_335390"/>
<feature type="domain" description="RRM" evidence="5">
    <location>
        <begin position="86"/>
        <end position="162"/>
    </location>
</feature>
<evidence type="ECO:0000256" key="4">
    <source>
        <dbReference type="SAM" id="MobiDB-lite"/>
    </source>
</evidence>
<dbReference type="PANTHER" id="PTHR48025">
    <property type="entry name" value="OS02G0815200 PROTEIN"/>
    <property type="match status" value="1"/>
</dbReference>
<organism evidence="7 8">
    <name type="scientific">Entamoeba invadens IP1</name>
    <dbReference type="NCBI Taxonomy" id="370355"/>
    <lineage>
        <taxon>Eukaryota</taxon>
        <taxon>Amoebozoa</taxon>
        <taxon>Evosea</taxon>
        <taxon>Archamoebae</taxon>
        <taxon>Mastigamoebida</taxon>
        <taxon>Entamoebidae</taxon>
        <taxon>Entamoeba</taxon>
    </lineage>
</organism>
<dbReference type="Pfam" id="PF00076">
    <property type="entry name" value="RRM_1"/>
    <property type="match status" value="2"/>
</dbReference>
<dbReference type="SMART" id="SM00360">
    <property type="entry name" value="RRM"/>
    <property type="match status" value="2"/>
</dbReference>
<evidence type="ECO:0000256" key="1">
    <source>
        <dbReference type="ARBA" id="ARBA00022884"/>
    </source>
</evidence>
<evidence type="ECO:0000259" key="6">
    <source>
        <dbReference type="PROSITE" id="PS50158"/>
    </source>
</evidence>
<evidence type="ECO:0000313" key="7">
    <source>
        <dbReference type="EMBL" id="ELP88557.1"/>
    </source>
</evidence>
<dbReference type="InterPro" id="IPR035979">
    <property type="entry name" value="RBD_domain_sf"/>
</dbReference>
<dbReference type="Proteomes" id="UP000014680">
    <property type="component" value="Unassembled WGS sequence"/>
</dbReference>
<dbReference type="VEuPathDB" id="AmoebaDB:EIN_335390"/>
<feature type="domain" description="CCHC-type" evidence="6">
    <location>
        <begin position="208"/>
        <end position="223"/>
    </location>
</feature>
<accession>L7FLG7</accession>
<dbReference type="InterPro" id="IPR050502">
    <property type="entry name" value="Euk_RNA-bind_prot"/>
</dbReference>
<dbReference type="OrthoDB" id="6730379at2759"/>
<dbReference type="GO" id="GO:0008270">
    <property type="term" value="F:zinc ion binding"/>
    <property type="evidence" value="ECO:0007669"/>
    <property type="project" value="UniProtKB-KW"/>
</dbReference>
<keyword evidence="2" id="KW-0862">Zinc</keyword>
<dbReference type="RefSeq" id="XP_004255328.1">
    <property type="nucleotide sequence ID" value="XM_004255280.1"/>
</dbReference>
<evidence type="ECO:0000256" key="2">
    <source>
        <dbReference type="PROSITE-ProRule" id="PRU00047"/>
    </source>
</evidence>
<dbReference type="InterPro" id="IPR000504">
    <property type="entry name" value="RRM_dom"/>
</dbReference>
<dbReference type="AlphaFoldDB" id="L7FLG7"/>
<dbReference type="PROSITE" id="PS50102">
    <property type="entry name" value="RRM"/>
    <property type="match status" value="1"/>
</dbReference>
<reference evidence="7 8" key="1">
    <citation type="submission" date="2012-10" db="EMBL/GenBank/DDBJ databases">
        <authorList>
            <person name="Zafar N."/>
            <person name="Inman J."/>
            <person name="Hall N."/>
            <person name="Lorenzi H."/>
            <person name="Caler E."/>
        </authorList>
    </citation>
    <scope>NUCLEOTIDE SEQUENCE [LARGE SCALE GENOMIC DNA]</scope>
    <source>
        <strain evidence="7 8">IP1</strain>
    </source>
</reference>
<dbReference type="InterPro" id="IPR001878">
    <property type="entry name" value="Znf_CCHC"/>
</dbReference>
<dbReference type="PANTHER" id="PTHR48025:SF1">
    <property type="entry name" value="RRM DOMAIN-CONTAINING PROTEIN"/>
    <property type="match status" value="1"/>
</dbReference>
<keyword evidence="2" id="KW-0863">Zinc-finger</keyword>
<name>L7FLG7_ENTIV</name>
<evidence type="ECO:0000256" key="3">
    <source>
        <dbReference type="PROSITE-ProRule" id="PRU00176"/>
    </source>
</evidence>